<dbReference type="PANTHER" id="PTHR10791">
    <property type="entry name" value="RAG1-ACTIVATING PROTEIN 1"/>
    <property type="match status" value="1"/>
</dbReference>
<organism evidence="12 13">
    <name type="scientific">Lupinus luteus</name>
    <name type="common">European yellow lupine</name>
    <dbReference type="NCBI Taxonomy" id="3873"/>
    <lineage>
        <taxon>Eukaryota</taxon>
        <taxon>Viridiplantae</taxon>
        <taxon>Streptophyta</taxon>
        <taxon>Embryophyta</taxon>
        <taxon>Tracheophyta</taxon>
        <taxon>Spermatophyta</taxon>
        <taxon>Magnoliopsida</taxon>
        <taxon>eudicotyledons</taxon>
        <taxon>Gunneridae</taxon>
        <taxon>Pentapetalae</taxon>
        <taxon>rosids</taxon>
        <taxon>fabids</taxon>
        <taxon>Fabales</taxon>
        <taxon>Fabaceae</taxon>
        <taxon>Papilionoideae</taxon>
        <taxon>50 kb inversion clade</taxon>
        <taxon>genistoids sensu lato</taxon>
        <taxon>core genistoids</taxon>
        <taxon>Genisteae</taxon>
        <taxon>Lupinus</taxon>
    </lineage>
</organism>
<dbReference type="GO" id="GO:0051119">
    <property type="term" value="F:sugar transmembrane transporter activity"/>
    <property type="evidence" value="ECO:0007669"/>
    <property type="project" value="InterPro"/>
</dbReference>
<dbReference type="Pfam" id="PF03083">
    <property type="entry name" value="MtN3_slv"/>
    <property type="match status" value="1"/>
</dbReference>
<keyword evidence="13" id="KW-1185">Reference proteome</keyword>
<keyword evidence="5" id="KW-0762">Sugar transport</keyword>
<evidence type="ECO:0000256" key="5">
    <source>
        <dbReference type="ARBA" id="ARBA00022597"/>
    </source>
</evidence>
<keyword evidence="7" id="KW-0677">Repeat</keyword>
<protein>
    <submittedName>
        <fullName evidence="12">Uncharacterized protein</fullName>
    </submittedName>
</protein>
<feature type="compositionally biased region" description="Acidic residues" evidence="10">
    <location>
        <begin position="128"/>
        <end position="140"/>
    </location>
</feature>
<keyword evidence="4" id="KW-1003">Cell membrane</keyword>
<feature type="region of interest" description="Disordered" evidence="10">
    <location>
        <begin position="128"/>
        <end position="159"/>
    </location>
</feature>
<dbReference type="InterPro" id="IPR004316">
    <property type="entry name" value="SWEET_rpt"/>
</dbReference>
<dbReference type="EMBL" id="CAXHTB010000007">
    <property type="protein sequence ID" value="CAL0309534.1"/>
    <property type="molecule type" value="Genomic_DNA"/>
</dbReference>
<dbReference type="Gene3D" id="1.20.1280.290">
    <property type="match status" value="1"/>
</dbReference>
<evidence type="ECO:0000256" key="3">
    <source>
        <dbReference type="ARBA" id="ARBA00022448"/>
    </source>
</evidence>
<evidence type="ECO:0000256" key="7">
    <source>
        <dbReference type="ARBA" id="ARBA00022737"/>
    </source>
</evidence>
<keyword evidence="3" id="KW-0813">Transport</keyword>
<evidence type="ECO:0000256" key="8">
    <source>
        <dbReference type="ARBA" id="ARBA00022989"/>
    </source>
</evidence>
<feature type="transmembrane region" description="Helical" evidence="11">
    <location>
        <begin position="77"/>
        <end position="98"/>
    </location>
</feature>
<feature type="transmembrane region" description="Helical" evidence="11">
    <location>
        <begin position="54"/>
        <end position="71"/>
    </location>
</feature>
<evidence type="ECO:0000256" key="4">
    <source>
        <dbReference type="ARBA" id="ARBA00022475"/>
    </source>
</evidence>
<comment type="caution">
    <text evidence="12">The sequence shown here is derived from an EMBL/GenBank/DDBJ whole genome shotgun (WGS) entry which is preliminary data.</text>
</comment>
<sequence>MIFSVTYFAIPDSLRVQILGWICVSTAVSVFASPLSIIAHVIRTKSVEFMPFNLSFTLTISAITWFGYGLYLRDICIALPNILGFTLGLVQMIIYAIYRKSGMKKEKEVGEMKIIVVVNPSGGAEVYPIEEDDANSDIDDVNQQTKGENEKSVDDDCKV</sequence>
<keyword evidence="8 11" id="KW-1133">Transmembrane helix</keyword>
<evidence type="ECO:0000256" key="2">
    <source>
        <dbReference type="ARBA" id="ARBA00007809"/>
    </source>
</evidence>
<name>A0AAV1WJN2_LUPLU</name>
<dbReference type="PANTHER" id="PTHR10791:SF222">
    <property type="entry name" value="BIDIRECTIONAL SUGAR TRANSPORTER SWEET15"/>
    <property type="match status" value="1"/>
</dbReference>
<keyword evidence="6 11" id="KW-0812">Transmembrane</keyword>
<reference evidence="12 13" key="1">
    <citation type="submission" date="2024-03" db="EMBL/GenBank/DDBJ databases">
        <authorList>
            <person name="Martinez-Hernandez J."/>
        </authorList>
    </citation>
    <scope>NUCLEOTIDE SEQUENCE [LARGE SCALE GENOMIC DNA]</scope>
</reference>
<dbReference type="AlphaFoldDB" id="A0AAV1WJN2"/>
<dbReference type="FunFam" id="1.20.1280.290:FF:000003">
    <property type="entry name" value="Bidirectional sugar transporter SWEET"/>
    <property type="match status" value="1"/>
</dbReference>
<feature type="compositionally biased region" description="Basic and acidic residues" evidence="10">
    <location>
        <begin position="147"/>
        <end position="159"/>
    </location>
</feature>
<dbReference type="Proteomes" id="UP001497480">
    <property type="component" value="Unassembled WGS sequence"/>
</dbReference>
<evidence type="ECO:0000256" key="6">
    <source>
        <dbReference type="ARBA" id="ARBA00022692"/>
    </source>
</evidence>
<evidence type="ECO:0000313" key="13">
    <source>
        <dbReference type="Proteomes" id="UP001497480"/>
    </source>
</evidence>
<evidence type="ECO:0000256" key="10">
    <source>
        <dbReference type="SAM" id="MobiDB-lite"/>
    </source>
</evidence>
<gene>
    <name evidence="12" type="ORF">LLUT_LOCUS10594</name>
</gene>
<comment type="similarity">
    <text evidence="2">Belongs to the SWEET sugar transporter family.</text>
</comment>
<dbReference type="InterPro" id="IPR047664">
    <property type="entry name" value="SWEET"/>
</dbReference>
<proteinExistence type="inferred from homology"/>
<evidence type="ECO:0000313" key="12">
    <source>
        <dbReference type="EMBL" id="CAL0309534.1"/>
    </source>
</evidence>
<comment type="subcellular location">
    <subcellularLocation>
        <location evidence="1">Cell membrane</location>
        <topology evidence="1">Multi-pass membrane protein</topology>
    </subcellularLocation>
</comment>
<evidence type="ECO:0000256" key="11">
    <source>
        <dbReference type="SAM" id="Phobius"/>
    </source>
</evidence>
<feature type="transmembrane region" description="Helical" evidence="11">
    <location>
        <begin position="18"/>
        <end position="42"/>
    </location>
</feature>
<dbReference type="GO" id="GO:0005886">
    <property type="term" value="C:plasma membrane"/>
    <property type="evidence" value="ECO:0007669"/>
    <property type="project" value="UniProtKB-SubCell"/>
</dbReference>
<evidence type="ECO:0000256" key="9">
    <source>
        <dbReference type="ARBA" id="ARBA00023136"/>
    </source>
</evidence>
<evidence type="ECO:0000256" key="1">
    <source>
        <dbReference type="ARBA" id="ARBA00004651"/>
    </source>
</evidence>
<accession>A0AAV1WJN2</accession>
<keyword evidence="9 11" id="KW-0472">Membrane</keyword>